<dbReference type="Proteomes" id="UP000887159">
    <property type="component" value="Unassembled WGS sequence"/>
</dbReference>
<dbReference type="EMBL" id="BMAU01021376">
    <property type="protein sequence ID" value="GFY26687.1"/>
    <property type="molecule type" value="Genomic_DNA"/>
</dbReference>
<name>A0A8X7BDQ1_TRICX</name>
<accession>A0A8X7BDQ1</accession>
<evidence type="ECO:0000313" key="2">
    <source>
        <dbReference type="Proteomes" id="UP000887159"/>
    </source>
</evidence>
<gene>
    <name evidence="1" type="ORF">TNCV_2880151</name>
</gene>
<protein>
    <submittedName>
        <fullName evidence="1">Uncharacterized protein</fullName>
    </submittedName>
</protein>
<sequence length="80" mass="9017">MTRRLRARDHDHQATPACRGLQKIGKCEKSGRKEMREITVDYGIEASPQLKVIRIHVGGSRGSRNLGHRVIAMADTELRP</sequence>
<keyword evidence="2" id="KW-1185">Reference proteome</keyword>
<comment type="caution">
    <text evidence="1">The sequence shown here is derived from an EMBL/GenBank/DDBJ whole genome shotgun (WGS) entry which is preliminary data.</text>
</comment>
<dbReference type="AlphaFoldDB" id="A0A8X7BDQ1"/>
<evidence type="ECO:0000313" key="1">
    <source>
        <dbReference type="EMBL" id="GFY26687.1"/>
    </source>
</evidence>
<proteinExistence type="predicted"/>
<organism evidence="1 2">
    <name type="scientific">Trichonephila clavipes</name>
    <name type="common">Golden silk orbweaver</name>
    <name type="synonym">Nephila clavipes</name>
    <dbReference type="NCBI Taxonomy" id="2585209"/>
    <lineage>
        <taxon>Eukaryota</taxon>
        <taxon>Metazoa</taxon>
        <taxon>Ecdysozoa</taxon>
        <taxon>Arthropoda</taxon>
        <taxon>Chelicerata</taxon>
        <taxon>Arachnida</taxon>
        <taxon>Araneae</taxon>
        <taxon>Araneomorphae</taxon>
        <taxon>Entelegynae</taxon>
        <taxon>Araneoidea</taxon>
        <taxon>Nephilidae</taxon>
        <taxon>Trichonephila</taxon>
    </lineage>
</organism>
<reference evidence="1" key="1">
    <citation type="submission" date="2020-08" db="EMBL/GenBank/DDBJ databases">
        <title>Multicomponent nature underlies the extraordinary mechanical properties of spider dragline silk.</title>
        <authorList>
            <person name="Kono N."/>
            <person name="Nakamura H."/>
            <person name="Mori M."/>
            <person name="Yoshida Y."/>
            <person name="Ohtoshi R."/>
            <person name="Malay A.D."/>
            <person name="Moran D.A.P."/>
            <person name="Tomita M."/>
            <person name="Numata K."/>
            <person name="Arakawa K."/>
        </authorList>
    </citation>
    <scope>NUCLEOTIDE SEQUENCE</scope>
</reference>